<evidence type="ECO:0000259" key="4">
    <source>
        <dbReference type="PROSITE" id="PS51186"/>
    </source>
</evidence>
<reference evidence="5 6" key="1">
    <citation type="submission" date="2022-06" db="EMBL/GenBank/DDBJ databases">
        <title>Halogeometricum sp. a new haloarchaeum isolate from saline soil.</title>
        <authorList>
            <person name="Strakova D."/>
            <person name="Galisteo C."/>
            <person name="Sanchez-Porro C."/>
            <person name="Ventosa A."/>
        </authorList>
    </citation>
    <scope>NUCLEOTIDE SEQUENCE [LARGE SCALE GENOMIC DNA]</scope>
    <source>
        <strain evidence="5 6">S1BR25-6</strain>
    </source>
</reference>
<organism evidence="5 6">
    <name type="scientific">Halogeometricum salsisoli</name>
    <dbReference type="NCBI Taxonomy" id="2950536"/>
    <lineage>
        <taxon>Archaea</taxon>
        <taxon>Methanobacteriati</taxon>
        <taxon>Methanobacteriota</taxon>
        <taxon>Stenosarchaea group</taxon>
        <taxon>Halobacteria</taxon>
        <taxon>Halobacteriales</taxon>
        <taxon>Haloferacaceae</taxon>
        <taxon>Halogeometricum</taxon>
    </lineage>
</organism>
<evidence type="ECO:0000313" key="5">
    <source>
        <dbReference type="EMBL" id="MDS0297780.1"/>
    </source>
</evidence>
<dbReference type="Pfam" id="PF00583">
    <property type="entry name" value="Acetyltransf_1"/>
    <property type="match status" value="1"/>
</dbReference>
<dbReference type="CDD" id="cd04301">
    <property type="entry name" value="NAT_SF"/>
    <property type="match status" value="1"/>
</dbReference>
<keyword evidence="6" id="KW-1185">Reference proteome</keyword>
<dbReference type="SUPFAM" id="SSF55729">
    <property type="entry name" value="Acyl-CoA N-acyltransferases (Nat)"/>
    <property type="match status" value="1"/>
</dbReference>
<evidence type="ECO:0000256" key="1">
    <source>
        <dbReference type="ARBA" id="ARBA00022679"/>
    </source>
</evidence>
<dbReference type="PANTHER" id="PTHR43877">
    <property type="entry name" value="AMINOALKYLPHOSPHONATE N-ACETYLTRANSFERASE-RELATED-RELATED"/>
    <property type="match status" value="1"/>
</dbReference>
<accession>A0ABU2GAG1</accession>
<keyword evidence="1" id="KW-0808">Transferase</keyword>
<feature type="compositionally biased region" description="Polar residues" evidence="3">
    <location>
        <begin position="1"/>
        <end position="15"/>
    </location>
</feature>
<protein>
    <submittedName>
        <fullName evidence="5">GNAT family N-acetyltransferase</fullName>
    </submittedName>
</protein>
<keyword evidence="2" id="KW-0012">Acyltransferase</keyword>
<gene>
    <name evidence="5" type="ORF">NDI76_03410</name>
</gene>
<evidence type="ECO:0000256" key="3">
    <source>
        <dbReference type="SAM" id="MobiDB-lite"/>
    </source>
</evidence>
<dbReference type="PROSITE" id="PS51186">
    <property type="entry name" value="GNAT"/>
    <property type="match status" value="1"/>
</dbReference>
<dbReference type="RefSeq" id="WP_310922608.1">
    <property type="nucleotide sequence ID" value="NZ_JAMQOP010000001.1"/>
</dbReference>
<feature type="domain" description="N-acetyltransferase" evidence="4">
    <location>
        <begin position="29"/>
        <end position="179"/>
    </location>
</feature>
<dbReference type="InterPro" id="IPR050832">
    <property type="entry name" value="Bact_Acetyltransf"/>
</dbReference>
<dbReference type="InterPro" id="IPR016181">
    <property type="entry name" value="Acyl_CoA_acyltransferase"/>
</dbReference>
<evidence type="ECO:0000256" key="2">
    <source>
        <dbReference type="ARBA" id="ARBA00023315"/>
    </source>
</evidence>
<dbReference type="InterPro" id="IPR000182">
    <property type="entry name" value="GNAT_dom"/>
</dbReference>
<dbReference type="Gene3D" id="3.40.630.30">
    <property type="match status" value="1"/>
</dbReference>
<comment type="caution">
    <text evidence="5">The sequence shown here is derived from an EMBL/GenBank/DDBJ whole genome shotgun (WGS) entry which is preliminary data.</text>
</comment>
<dbReference type="Proteomes" id="UP001257060">
    <property type="component" value="Unassembled WGS sequence"/>
</dbReference>
<name>A0ABU2GAG1_9EURY</name>
<evidence type="ECO:0000313" key="6">
    <source>
        <dbReference type="Proteomes" id="UP001257060"/>
    </source>
</evidence>
<feature type="region of interest" description="Disordered" evidence="3">
    <location>
        <begin position="1"/>
        <end position="24"/>
    </location>
</feature>
<proteinExistence type="predicted"/>
<sequence length="179" mass="20860">MTLVDQQPPTKSSSPNEEDRHPTLSDFLVKTVDKESDRLGQLNDFFNSPQIKSELHWFTHRDTLERAAVRNDRKLYYYRPFDEILGGLMVWCESRVLEDHQAQIRLVAVHPAYREYGIGRYLVKSAIKFAKVWEKSTMIADVAADASAVGFWKACGFHQVDQYQTKGGREMYQMQRRIN</sequence>
<dbReference type="EMBL" id="JAMQOP010000001">
    <property type="protein sequence ID" value="MDS0297780.1"/>
    <property type="molecule type" value="Genomic_DNA"/>
</dbReference>